<dbReference type="PANTHER" id="PTHR45947">
    <property type="entry name" value="SULFOQUINOVOSYL TRANSFERASE SQD2"/>
    <property type="match status" value="1"/>
</dbReference>
<dbReference type="RefSeq" id="WP_195624524.1">
    <property type="nucleotide sequence ID" value="NZ_BAAACM010000025.1"/>
</dbReference>
<dbReference type="Pfam" id="PF00534">
    <property type="entry name" value="Glycos_transf_1"/>
    <property type="match status" value="1"/>
</dbReference>
<dbReference type="AlphaFoldDB" id="A0A9X4B2F5"/>
<accession>A0A9X4B2F5</accession>
<name>A0A9X4B2F5_9CLOT</name>
<reference evidence="2" key="1">
    <citation type="submission" date="2022-05" db="EMBL/GenBank/DDBJ databases">
        <title>Draft genome sequence of Clostridium tertium strain CP3 isolated from Peru.</title>
        <authorList>
            <person name="Hurtado R."/>
            <person name="Lima L."/>
            <person name="Sousa T."/>
            <person name="Jaiswal A.K."/>
            <person name="Tiwari S."/>
            <person name="Maturrano L."/>
            <person name="Brenig B."/>
            <person name="Azevedo V."/>
        </authorList>
    </citation>
    <scope>NUCLEOTIDE SEQUENCE</scope>
    <source>
        <strain evidence="2">CP3</strain>
    </source>
</reference>
<protein>
    <submittedName>
        <fullName evidence="2">Glycosyltransferase family 1 protein</fullName>
    </submittedName>
</protein>
<gene>
    <name evidence="2" type="ORF">NE398_08345</name>
</gene>
<evidence type="ECO:0000313" key="3">
    <source>
        <dbReference type="Proteomes" id="UP001141183"/>
    </source>
</evidence>
<proteinExistence type="predicted"/>
<evidence type="ECO:0000259" key="1">
    <source>
        <dbReference type="Pfam" id="PF00534"/>
    </source>
</evidence>
<dbReference type="Proteomes" id="UP001141183">
    <property type="component" value="Unassembled WGS sequence"/>
</dbReference>
<sequence>MTKPIRVLMVNYKMQCAGIESFIMNMYRNIDREKVKIDFLVHYSERQFYDDEIERMGGKIYRLSIREDNNFIKYKLELNKFFNNHPEYKIVHGHMESFGVFYLREAKKNGIPIRVAHSHIAKRNSGIKGYMKSVLNMFYKTYATHLFACSIDSGKFIFGRKENFIVYNNAIDVDKFKFNKDVSDNIRTEFDINNNFVIGHVGRFNTQKNHIFLIKVFNEVHKRNDKVTLLLLGEGELENEIKNMVKKLGLENNIKFLGVRSDMDRIYQAMDLFILPSLFEGLPVSAIEAQAAGLKCILSDRITKETTMTDNIEYLSLNSGLSKWANEILKYNNNYERKDTSKLIKLSGYDIKSQAKQLQDFYCDSYKEWCENE</sequence>
<dbReference type="CDD" id="cd03812">
    <property type="entry name" value="GT4_CapH-like"/>
    <property type="match status" value="1"/>
</dbReference>
<organism evidence="2 3">
    <name type="scientific">Clostridium tertium</name>
    <dbReference type="NCBI Taxonomy" id="1559"/>
    <lineage>
        <taxon>Bacteria</taxon>
        <taxon>Bacillati</taxon>
        <taxon>Bacillota</taxon>
        <taxon>Clostridia</taxon>
        <taxon>Eubacteriales</taxon>
        <taxon>Clostridiaceae</taxon>
        <taxon>Clostridium</taxon>
    </lineage>
</organism>
<dbReference type="GeneID" id="93045594"/>
<dbReference type="GO" id="GO:0016757">
    <property type="term" value="F:glycosyltransferase activity"/>
    <property type="evidence" value="ECO:0007669"/>
    <property type="project" value="InterPro"/>
</dbReference>
<dbReference type="EMBL" id="JAMRYU010000007">
    <property type="protein sequence ID" value="MDC4240173.1"/>
    <property type="molecule type" value="Genomic_DNA"/>
</dbReference>
<dbReference type="PANTHER" id="PTHR45947:SF3">
    <property type="entry name" value="SULFOQUINOVOSYL TRANSFERASE SQD2"/>
    <property type="match status" value="1"/>
</dbReference>
<evidence type="ECO:0000313" key="2">
    <source>
        <dbReference type="EMBL" id="MDC4240173.1"/>
    </source>
</evidence>
<dbReference type="InterPro" id="IPR001296">
    <property type="entry name" value="Glyco_trans_1"/>
</dbReference>
<feature type="domain" description="Glycosyl transferase family 1" evidence="1">
    <location>
        <begin position="185"/>
        <end position="301"/>
    </location>
</feature>
<comment type="caution">
    <text evidence="2">The sequence shown here is derived from an EMBL/GenBank/DDBJ whole genome shotgun (WGS) entry which is preliminary data.</text>
</comment>
<dbReference type="SUPFAM" id="SSF53756">
    <property type="entry name" value="UDP-Glycosyltransferase/glycogen phosphorylase"/>
    <property type="match status" value="1"/>
</dbReference>
<dbReference type="InterPro" id="IPR050194">
    <property type="entry name" value="Glycosyltransferase_grp1"/>
</dbReference>
<dbReference type="Gene3D" id="3.40.50.2000">
    <property type="entry name" value="Glycogen Phosphorylase B"/>
    <property type="match status" value="2"/>
</dbReference>
<keyword evidence="3" id="KW-1185">Reference proteome</keyword>